<sequence length="124" mass="14035">MSTAQKNSIYSQDELANNLHAQYQILIEDLKAQHNKGKTILLDKIQTAETRYQELKSKYQKNFYNLKSKCTEHTSKPHHNENATAVPDNNEESAEDNTTKTDESPAQSAGSSLVDFDELCSICR</sequence>
<protein>
    <submittedName>
        <fullName evidence="2">Uncharacterized protein</fullName>
    </submittedName>
</protein>
<comment type="caution">
    <text evidence="2">The sequence shown here is derived from an EMBL/GenBank/DDBJ whole genome shotgun (WGS) entry which is preliminary data.</text>
</comment>
<evidence type="ECO:0000313" key="2">
    <source>
        <dbReference type="EMBL" id="KAG9696481.1"/>
    </source>
</evidence>
<reference evidence="2" key="1">
    <citation type="journal article" date="2021" name="J Fungi (Basel)">
        <title>Virulence traits and population genomics of the black yeast Aureobasidium melanogenum.</title>
        <authorList>
            <person name="Cernosa A."/>
            <person name="Sun X."/>
            <person name="Gostincar C."/>
            <person name="Fang C."/>
            <person name="Gunde-Cimerman N."/>
            <person name="Song Z."/>
        </authorList>
    </citation>
    <scope>NUCLEOTIDE SEQUENCE</scope>
    <source>
        <strain evidence="2">EXF-9911</strain>
    </source>
</reference>
<dbReference type="AlphaFoldDB" id="A0A9P8JCY8"/>
<name>A0A9P8JCY8_AURME</name>
<proteinExistence type="predicted"/>
<gene>
    <name evidence="2" type="ORF">KCU76_g3699</name>
</gene>
<feature type="compositionally biased region" description="Basic and acidic residues" evidence="1">
    <location>
        <begin position="70"/>
        <end position="81"/>
    </location>
</feature>
<accession>A0A9P8JCY8</accession>
<dbReference type="OrthoDB" id="10405485at2759"/>
<evidence type="ECO:0000256" key="1">
    <source>
        <dbReference type="SAM" id="MobiDB-lite"/>
    </source>
</evidence>
<organism evidence="2 3">
    <name type="scientific">Aureobasidium melanogenum</name>
    <name type="common">Aureobasidium pullulans var. melanogenum</name>
    <dbReference type="NCBI Taxonomy" id="46634"/>
    <lineage>
        <taxon>Eukaryota</taxon>
        <taxon>Fungi</taxon>
        <taxon>Dikarya</taxon>
        <taxon>Ascomycota</taxon>
        <taxon>Pezizomycotina</taxon>
        <taxon>Dothideomycetes</taxon>
        <taxon>Dothideomycetidae</taxon>
        <taxon>Dothideales</taxon>
        <taxon>Saccotheciaceae</taxon>
        <taxon>Aureobasidium</taxon>
    </lineage>
</organism>
<feature type="non-terminal residue" evidence="2">
    <location>
        <position position="124"/>
    </location>
</feature>
<reference evidence="2" key="2">
    <citation type="submission" date="2021-08" db="EMBL/GenBank/DDBJ databases">
        <authorList>
            <person name="Gostincar C."/>
            <person name="Sun X."/>
            <person name="Song Z."/>
            <person name="Gunde-Cimerman N."/>
        </authorList>
    </citation>
    <scope>NUCLEOTIDE SEQUENCE</scope>
    <source>
        <strain evidence="2">EXF-9911</strain>
    </source>
</reference>
<evidence type="ECO:0000313" key="3">
    <source>
        <dbReference type="Proteomes" id="UP000779574"/>
    </source>
</evidence>
<dbReference type="EMBL" id="JAHFXF010000101">
    <property type="protein sequence ID" value="KAG9696481.1"/>
    <property type="molecule type" value="Genomic_DNA"/>
</dbReference>
<feature type="region of interest" description="Disordered" evidence="1">
    <location>
        <begin position="70"/>
        <end position="112"/>
    </location>
</feature>
<dbReference type="Proteomes" id="UP000779574">
    <property type="component" value="Unassembled WGS sequence"/>
</dbReference>